<organism evidence="3 4">
    <name type="scientific">Zostera marina</name>
    <name type="common">Eelgrass</name>
    <dbReference type="NCBI Taxonomy" id="29655"/>
    <lineage>
        <taxon>Eukaryota</taxon>
        <taxon>Viridiplantae</taxon>
        <taxon>Streptophyta</taxon>
        <taxon>Embryophyta</taxon>
        <taxon>Tracheophyta</taxon>
        <taxon>Spermatophyta</taxon>
        <taxon>Magnoliopsida</taxon>
        <taxon>Liliopsida</taxon>
        <taxon>Zosteraceae</taxon>
        <taxon>Zostera</taxon>
    </lineage>
</organism>
<sequence length="140" mass="16289">MQGVKTPLPPLPGRESANLNPRKRIKFVRDQTFVQQDNGNHRDHGIAPYLEEPTNLRKKSSKRILQRESLPSLDAELAPVLNNDYKELRYRYKLIANERLALDRELNNVDIDIQNLEREKDSLLDKLIVLEGIIDPSEMY</sequence>
<dbReference type="OrthoDB" id="1742859at2759"/>
<comment type="caution">
    <text evidence="3">The sequence shown here is derived from an EMBL/GenBank/DDBJ whole genome shotgun (WGS) entry which is preliminary data.</text>
</comment>
<reference evidence="4" key="1">
    <citation type="journal article" date="2016" name="Nature">
        <title>The genome of the seagrass Zostera marina reveals angiosperm adaptation to the sea.</title>
        <authorList>
            <person name="Olsen J.L."/>
            <person name="Rouze P."/>
            <person name="Verhelst B."/>
            <person name="Lin Y.-C."/>
            <person name="Bayer T."/>
            <person name="Collen J."/>
            <person name="Dattolo E."/>
            <person name="De Paoli E."/>
            <person name="Dittami S."/>
            <person name="Maumus F."/>
            <person name="Michel G."/>
            <person name="Kersting A."/>
            <person name="Lauritano C."/>
            <person name="Lohaus R."/>
            <person name="Toepel M."/>
            <person name="Tonon T."/>
            <person name="Vanneste K."/>
            <person name="Amirebrahimi M."/>
            <person name="Brakel J."/>
            <person name="Bostroem C."/>
            <person name="Chovatia M."/>
            <person name="Grimwood J."/>
            <person name="Jenkins J.W."/>
            <person name="Jueterbock A."/>
            <person name="Mraz A."/>
            <person name="Stam W.T."/>
            <person name="Tice H."/>
            <person name="Bornberg-Bauer E."/>
            <person name="Green P.J."/>
            <person name="Pearson G.A."/>
            <person name="Procaccini G."/>
            <person name="Duarte C.M."/>
            <person name="Schmutz J."/>
            <person name="Reusch T.B.H."/>
            <person name="Van de Peer Y."/>
        </authorList>
    </citation>
    <scope>NUCLEOTIDE SEQUENCE [LARGE SCALE GENOMIC DNA]</scope>
    <source>
        <strain evidence="4">cv. Finnish</strain>
    </source>
</reference>
<name>A0A0K9Q3U8_ZOSMR</name>
<dbReference type="PANTHER" id="PTHR37740">
    <property type="entry name" value="OS02G0193500 PROTEIN"/>
    <property type="match status" value="1"/>
</dbReference>
<gene>
    <name evidence="3" type="ORF">ZOSMA_10G01280</name>
</gene>
<protein>
    <submittedName>
        <fullName evidence="3">Uncharacterized protein</fullName>
    </submittedName>
</protein>
<evidence type="ECO:0000256" key="2">
    <source>
        <dbReference type="SAM" id="MobiDB-lite"/>
    </source>
</evidence>
<keyword evidence="4" id="KW-1185">Reference proteome</keyword>
<evidence type="ECO:0000313" key="4">
    <source>
        <dbReference type="Proteomes" id="UP000036987"/>
    </source>
</evidence>
<proteinExistence type="predicted"/>
<evidence type="ECO:0000313" key="3">
    <source>
        <dbReference type="EMBL" id="KMZ75859.1"/>
    </source>
</evidence>
<dbReference type="EMBL" id="LFYR01000113">
    <property type="protein sequence ID" value="KMZ75859.1"/>
    <property type="molecule type" value="Genomic_DNA"/>
</dbReference>
<dbReference type="AlphaFoldDB" id="A0A0K9Q3U8"/>
<keyword evidence="1" id="KW-0175">Coiled coil</keyword>
<dbReference type="PANTHER" id="PTHR37740:SF1">
    <property type="entry name" value="OS02G0193500 PROTEIN"/>
    <property type="match status" value="1"/>
</dbReference>
<evidence type="ECO:0000256" key="1">
    <source>
        <dbReference type="SAM" id="Coils"/>
    </source>
</evidence>
<dbReference type="Proteomes" id="UP000036987">
    <property type="component" value="Unassembled WGS sequence"/>
</dbReference>
<accession>A0A0K9Q3U8</accession>
<feature type="region of interest" description="Disordered" evidence="2">
    <location>
        <begin position="1"/>
        <end position="22"/>
    </location>
</feature>
<feature type="coiled-coil region" evidence="1">
    <location>
        <begin position="99"/>
        <end position="133"/>
    </location>
</feature>